<dbReference type="InterPro" id="IPR001680">
    <property type="entry name" value="WD40_rpt"/>
</dbReference>
<feature type="domain" description="F-box" evidence="5">
    <location>
        <begin position="183"/>
        <end position="230"/>
    </location>
</feature>
<dbReference type="RefSeq" id="XP_021869161.1">
    <property type="nucleotide sequence ID" value="XM_022016617.1"/>
</dbReference>
<dbReference type="GO" id="GO:0043130">
    <property type="term" value="F:ubiquitin binding"/>
    <property type="evidence" value="ECO:0007669"/>
    <property type="project" value="TreeGrafter"/>
</dbReference>
<dbReference type="PROSITE" id="PS50181">
    <property type="entry name" value="FBOX"/>
    <property type="match status" value="1"/>
</dbReference>
<sequence length="747" mass="82151">MNHSAWSHRPPSPPSSTHSDPFSRAFSSLSMASGSTTPYDDASEPSHRPSPLDIPSSSSSMSRPTTPRPVQIPMGPGGGVLSPPTPAPSPNPRDRNWGGFAYAGDHDKLSDETQETRSDPGQHDWKGKSKADEDVSMDASDLIERFKHLSTSQRFAFLSSLVDNLALPEALVLSRNIEPKLRRDFLRELPIELALHVLSFIDDAKSLARASQVSRYWSQLLADEGTWKEMCQRQYGGRSSSNQRRIKNLPGGYPNRSTNLFRGVDVRTPIQLSDMWAKDQPAWGMPPEISYRQQYKTAYQTESNWLQGGRVLARRSTGEDSVVTTLSFDENLIVIGMAKAKVIIFDSNTGQYCRTLKGHDGGVWASVLVSPMPKSRIPAGPPSDISPRFKRQQTSTNTRSSSGAQFRRSTSFSAAQDSTGPSASQSYQSFFGQATSSFLAAPKTEEASGNDPCNSARGWWGLNRPIVVSGGCDREVKVWDASTGACIYALRGHTSTVRCLKVIDGKPLAVSGSRDSTVRVWDIEKGQLVHTMTGHLASVRCLDVSGSLAVSGSYDYTCRVWNVETGRCLHTLRGHYHQIYAVAFQGDRIVTGSLDSTVRIWSAATGQCTALLQGHTSLVGQLQLCDDRLVTGGSDGRVISFDLASQKGLHRLCAHDNSVTCLQFDHRFIVSGGNDGRVKLWNMQTGKFIRELTKPCDAVWRVAFRDDKCAILLQREGETVLEVITFRPDEVRGQKLVPRIKQGLQAR</sequence>
<dbReference type="SMART" id="SM00320">
    <property type="entry name" value="WD40"/>
    <property type="match status" value="7"/>
</dbReference>
<dbReference type="PANTHER" id="PTHR19849:SF1">
    <property type="entry name" value="F-BOX_WD REPEAT-CONTAINING PROTEIN 7"/>
    <property type="match status" value="1"/>
</dbReference>
<evidence type="ECO:0000256" key="1">
    <source>
        <dbReference type="ARBA" id="ARBA00022574"/>
    </source>
</evidence>
<feature type="compositionally biased region" description="Low complexity" evidence="4">
    <location>
        <begin position="49"/>
        <end position="69"/>
    </location>
</feature>
<feature type="compositionally biased region" description="Polar residues" evidence="4">
    <location>
        <begin position="25"/>
        <end position="38"/>
    </location>
</feature>
<dbReference type="SUPFAM" id="SSF50978">
    <property type="entry name" value="WD40 repeat-like"/>
    <property type="match status" value="1"/>
</dbReference>
<gene>
    <name evidence="6" type="ORF">BD324DRAFT_633323</name>
</gene>
<dbReference type="CDD" id="cd00200">
    <property type="entry name" value="WD40"/>
    <property type="match status" value="1"/>
</dbReference>
<dbReference type="OrthoDB" id="190105at2759"/>
<dbReference type="GO" id="GO:0005634">
    <property type="term" value="C:nucleus"/>
    <property type="evidence" value="ECO:0007669"/>
    <property type="project" value="TreeGrafter"/>
</dbReference>
<reference evidence="6 7" key="1">
    <citation type="submission" date="2017-03" db="EMBL/GenBank/DDBJ databases">
        <title>Widespread Adenine N6-methylation of Active Genes in Fungi.</title>
        <authorList>
            <consortium name="DOE Joint Genome Institute"/>
            <person name="Mondo S.J."/>
            <person name="Dannebaum R.O."/>
            <person name="Kuo R.C."/>
            <person name="Louie K.B."/>
            <person name="Bewick A.J."/>
            <person name="Labutti K."/>
            <person name="Haridas S."/>
            <person name="Kuo A."/>
            <person name="Salamov A."/>
            <person name="Ahrendt S.R."/>
            <person name="Lau R."/>
            <person name="Bowen B.P."/>
            <person name="Lipzen A."/>
            <person name="Sullivan W."/>
            <person name="Andreopoulos W.B."/>
            <person name="Clum A."/>
            <person name="Lindquist E."/>
            <person name="Daum C."/>
            <person name="Northen T.R."/>
            <person name="Ramamoorthy G."/>
            <person name="Schmitz R.J."/>
            <person name="Gryganskyi A."/>
            <person name="Culley D."/>
            <person name="Magnuson J."/>
            <person name="James T.Y."/>
            <person name="O'Malley M.A."/>
            <person name="Stajich J.E."/>
            <person name="Spatafora J.W."/>
            <person name="Visel A."/>
            <person name="Grigoriev I.V."/>
        </authorList>
    </citation>
    <scope>NUCLEOTIDE SEQUENCE [LARGE SCALE GENOMIC DNA]</scope>
    <source>
        <strain evidence="6 7">NRRL Y-17943</strain>
    </source>
</reference>
<dbReference type="PANTHER" id="PTHR19849">
    <property type="entry name" value="PHOSPHOLIPASE A-2-ACTIVATING PROTEIN"/>
    <property type="match status" value="1"/>
</dbReference>
<dbReference type="InterPro" id="IPR015943">
    <property type="entry name" value="WD40/YVTN_repeat-like_dom_sf"/>
</dbReference>
<feature type="compositionally biased region" description="Low complexity" evidence="4">
    <location>
        <begin position="1"/>
        <end position="23"/>
    </location>
</feature>
<dbReference type="GO" id="GO:0005737">
    <property type="term" value="C:cytoplasm"/>
    <property type="evidence" value="ECO:0007669"/>
    <property type="project" value="TreeGrafter"/>
</dbReference>
<feature type="region of interest" description="Disordered" evidence="4">
    <location>
        <begin position="375"/>
        <end position="426"/>
    </location>
</feature>
<dbReference type="GO" id="GO:0010992">
    <property type="term" value="P:ubiquitin recycling"/>
    <property type="evidence" value="ECO:0007669"/>
    <property type="project" value="TreeGrafter"/>
</dbReference>
<evidence type="ECO:0000313" key="6">
    <source>
        <dbReference type="EMBL" id="ORX34945.1"/>
    </source>
</evidence>
<dbReference type="Gene3D" id="2.130.10.10">
    <property type="entry name" value="YVTN repeat-like/Quinoprotein amine dehydrogenase"/>
    <property type="match status" value="2"/>
</dbReference>
<feature type="compositionally biased region" description="Basic and acidic residues" evidence="4">
    <location>
        <begin position="104"/>
        <end position="133"/>
    </location>
</feature>
<dbReference type="PROSITE" id="PS50082">
    <property type="entry name" value="WD_REPEATS_2"/>
    <property type="match status" value="5"/>
</dbReference>
<feature type="repeat" description="WD" evidence="3">
    <location>
        <begin position="572"/>
        <end position="611"/>
    </location>
</feature>
<protein>
    <submittedName>
        <fullName evidence="6">WD40-repeat-containing domain protein</fullName>
    </submittedName>
</protein>
<keyword evidence="7" id="KW-1185">Reference proteome</keyword>
<feature type="repeat" description="WD" evidence="3">
    <location>
        <begin position="467"/>
        <end position="489"/>
    </location>
</feature>
<evidence type="ECO:0000256" key="4">
    <source>
        <dbReference type="SAM" id="MobiDB-lite"/>
    </source>
</evidence>
<dbReference type="PROSITE" id="PS00678">
    <property type="entry name" value="WD_REPEATS_1"/>
    <property type="match status" value="3"/>
</dbReference>
<dbReference type="EMBL" id="NBSH01000012">
    <property type="protein sequence ID" value="ORX34945.1"/>
    <property type="molecule type" value="Genomic_DNA"/>
</dbReference>
<dbReference type="GeneID" id="33558426"/>
<dbReference type="SUPFAM" id="SSF81383">
    <property type="entry name" value="F-box domain"/>
    <property type="match status" value="1"/>
</dbReference>
<dbReference type="SMART" id="SM00256">
    <property type="entry name" value="FBOX"/>
    <property type="match status" value="1"/>
</dbReference>
<feature type="compositionally biased region" description="Low complexity" evidence="4">
    <location>
        <begin position="392"/>
        <end position="402"/>
    </location>
</feature>
<name>A0A1Y1UCZ7_9TREE</name>
<keyword evidence="2" id="KW-0677">Repeat</keyword>
<feature type="repeat" description="WD" evidence="3">
    <location>
        <begin position="532"/>
        <end position="571"/>
    </location>
</feature>
<dbReference type="InParanoid" id="A0A1Y1UCZ7"/>
<dbReference type="AlphaFoldDB" id="A0A1Y1UCZ7"/>
<feature type="repeat" description="WD" evidence="3">
    <location>
        <begin position="490"/>
        <end position="531"/>
    </location>
</feature>
<dbReference type="Pfam" id="PF12937">
    <property type="entry name" value="F-box-like"/>
    <property type="match status" value="1"/>
</dbReference>
<feature type="repeat" description="WD" evidence="3">
    <location>
        <begin position="652"/>
        <end position="691"/>
    </location>
</feature>
<evidence type="ECO:0000259" key="5">
    <source>
        <dbReference type="PROSITE" id="PS50181"/>
    </source>
</evidence>
<dbReference type="InterPro" id="IPR036047">
    <property type="entry name" value="F-box-like_dom_sf"/>
</dbReference>
<dbReference type="PROSITE" id="PS50294">
    <property type="entry name" value="WD_REPEATS_REGION"/>
    <property type="match status" value="3"/>
</dbReference>
<feature type="region of interest" description="Disordered" evidence="4">
    <location>
        <begin position="1"/>
        <end position="134"/>
    </location>
</feature>
<organism evidence="6 7">
    <name type="scientific">Kockovaella imperatae</name>
    <dbReference type="NCBI Taxonomy" id="4999"/>
    <lineage>
        <taxon>Eukaryota</taxon>
        <taxon>Fungi</taxon>
        <taxon>Dikarya</taxon>
        <taxon>Basidiomycota</taxon>
        <taxon>Agaricomycotina</taxon>
        <taxon>Tremellomycetes</taxon>
        <taxon>Tremellales</taxon>
        <taxon>Cuniculitremaceae</taxon>
        <taxon>Kockovaella</taxon>
    </lineage>
</organism>
<comment type="caution">
    <text evidence="6">The sequence shown here is derived from an EMBL/GenBank/DDBJ whole genome shotgun (WGS) entry which is preliminary data.</text>
</comment>
<dbReference type="Gene3D" id="1.20.1280.50">
    <property type="match status" value="1"/>
</dbReference>
<dbReference type="InterPro" id="IPR001810">
    <property type="entry name" value="F-box_dom"/>
</dbReference>
<dbReference type="Proteomes" id="UP000193218">
    <property type="component" value="Unassembled WGS sequence"/>
</dbReference>
<evidence type="ECO:0000256" key="2">
    <source>
        <dbReference type="ARBA" id="ARBA00022737"/>
    </source>
</evidence>
<dbReference type="STRING" id="4999.A0A1Y1UCZ7"/>
<evidence type="ECO:0000256" key="3">
    <source>
        <dbReference type="PROSITE-ProRule" id="PRU00221"/>
    </source>
</evidence>
<accession>A0A1Y1UCZ7</accession>
<dbReference type="PRINTS" id="PR00320">
    <property type="entry name" value="GPROTEINBRPT"/>
</dbReference>
<dbReference type="InterPro" id="IPR036322">
    <property type="entry name" value="WD40_repeat_dom_sf"/>
</dbReference>
<feature type="compositionally biased region" description="Polar residues" evidence="4">
    <location>
        <begin position="403"/>
        <end position="426"/>
    </location>
</feature>
<dbReference type="Pfam" id="PF00400">
    <property type="entry name" value="WD40"/>
    <property type="match status" value="4"/>
</dbReference>
<dbReference type="InterPro" id="IPR020472">
    <property type="entry name" value="WD40_PAC1"/>
</dbReference>
<keyword evidence="1 3" id="KW-0853">WD repeat</keyword>
<proteinExistence type="predicted"/>
<dbReference type="GO" id="GO:0043161">
    <property type="term" value="P:proteasome-mediated ubiquitin-dependent protein catabolic process"/>
    <property type="evidence" value="ECO:0007669"/>
    <property type="project" value="TreeGrafter"/>
</dbReference>
<dbReference type="InterPro" id="IPR019775">
    <property type="entry name" value="WD40_repeat_CS"/>
</dbReference>
<evidence type="ECO:0000313" key="7">
    <source>
        <dbReference type="Proteomes" id="UP000193218"/>
    </source>
</evidence>